<dbReference type="PANTHER" id="PTHR11142:SF0">
    <property type="entry name" value="TRNA PSEUDOURIDINE SYNTHASE-LIKE 1"/>
    <property type="match status" value="1"/>
</dbReference>
<dbReference type="Gene3D" id="3.30.70.580">
    <property type="entry name" value="Pseudouridine synthase I, catalytic domain, N-terminal subdomain"/>
    <property type="match status" value="1"/>
</dbReference>
<dbReference type="InterPro" id="IPR020097">
    <property type="entry name" value="PsdUridine_synth_TruA_a/b_dom"/>
</dbReference>
<evidence type="ECO:0000256" key="7">
    <source>
        <dbReference type="RuleBase" id="RU003792"/>
    </source>
</evidence>
<name>A0AAU9DG61_9LACO</name>
<comment type="catalytic activity">
    <reaction evidence="4 7">
        <text>uridine(38/39/40) in tRNA = pseudouridine(38/39/40) in tRNA</text>
        <dbReference type="Rhea" id="RHEA:22376"/>
        <dbReference type="Rhea" id="RHEA-COMP:10085"/>
        <dbReference type="Rhea" id="RHEA-COMP:10087"/>
        <dbReference type="ChEBI" id="CHEBI:65314"/>
        <dbReference type="ChEBI" id="CHEBI:65315"/>
        <dbReference type="EC" id="5.4.99.12"/>
    </reaction>
</comment>
<dbReference type="CDD" id="cd02570">
    <property type="entry name" value="PseudoU_synth_EcTruA"/>
    <property type="match status" value="1"/>
</dbReference>
<reference evidence="9 10" key="1">
    <citation type="journal article" date="2023" name="Microbiol. Spectr.">
        <title>Symbiosis of Carpenter Bees with Uncharacterized Lactic Acid Bacteria Showing NAD Auxotrophy.</title>
        <authorList>
            <person name="Kawasaki S."/>
            <person name="Ozawa K."/>
            <person name="Mori T."/>
            <person name="Yamamoto A."/>
            <person name="Ito M."/>
            <person name="Ohkuma M."/>
            <person name="Sakamoto M."/>
            <person name="Matsutani M."/>
        </authorList>
    </citation>
    <scope>NUCLEOTIDE SEQUENCE [LARGE SCALE GENOMIC DNA]</scope>
    <source>
        <strain evidence="9 10">KimC2</strain>
    </source>
</reference>
<evidence type="ECO:0000256" key="1">
    <source>
        <dbReference type="ARBA" id="ARBA00009375"/>
    </source>
</evidence>
<dbReference type="GO" id="GO:0031119">
    <property type="term" value="P:tRNA pseudouridine synthesis"/>
    <property type="evidence" value="ECO:0007669"/>
    <property type="project" value="UniProtKB-UniRule"/>
</dbReference>
<evidence type="ECO:0000256" key="3">
    <source>
        <dbReference type="ARBA" id="ARBA00023235"/>
    </source>
</evidence>
<comment type="caution">
    <text evidence="4">Lacks conserved residue(s) required for the propagation of feature annotation.</text>
</comment>
<organism evidence="9 10">
    <name type="scientific">Xylocopilactobacillus apis</name>
    <dbReference type="NCBI Taxonomy" id="2932183"/>
    <lineage>
        <taxon>Bacteria</taxon>
        <taxon>Bacillati</taxon>
        <taxon>Bacillota</taxon>
        <taxon>Bacilli</taxon>
        <taxon>Lactobacillales</taxon>
        <taxon>Lactobacillaceae</taxon>
        <taxon>Xylocopilactobacillus</taxon>
    </lineage>
</organism>
<dbReference type="Gene3D" id="3.30.70.660">
    <property type="entry name" value="Pseudouridine synthase I, catalytic domain, C-terminal subdomain"/>
    <property type="match status" value="1"/>
</dbReference>
<dbReference type="GO" id="GO:0003723">
    <property type="term" value="F:RNA binding"/>
    <property type="evidence" value="ECO:0007669"/>
    <property type="project" value="InterPro"/>
</dbReference>
<evidence type="ECO:0000256" key="6">
    <source>
        <dbReference type="PIRSR" id="PIRSR001430-2"/>
    </source>
</evidence>
<dbReference type="PIRSF" id="PIRSF001430">
    <property type="entry name" value="tRNA_psdUrid_synth"/>
    <property type="match status" value="1"/>
</dbReference>
<accession>A0AAU9DG61</accession>
<dbReference type="Proteomes" id="UP001321804">
    <property type="component" value="Chromosome"/>
</dbReference>
<dbReference type="HAMAP" id="MF_00171">
    <property type="entry name" value="TruA"/>
    <property type="match status" value="1"/>
</dbReference>
<dbReference type="SUPFAM" id="SSF55120">
    <property type="entry name" value="Pseudouridine synthase"/>
    <property type="match status" value="1"/>
</dbReference>
<dbReference type="InterPro" id="IPR020095">
    <property type="entry name" value="PsdUridine_synth_TruA_C"/>
</dbReference>
<dbReference type="Pfam" id="PF01416">
    <property type="entry name" value="PseudoU_synth_1"/>
    <property type="match status" value="2"/>
</dbReference>
<dbReference type="EMBL" id="AP026801">
    <property type="protein sequence ID" value="BDR57241.1"/>
    <property type="molecule type" value="Genomic_DNA"/>
</dbReference>
<evidence type="ECO:0000259" key="8">
    <source>
        <dbReference type="Pfam" id="PF01416"/>
    </source>
</evidence>
<evidence type="ECO:0000256" key="2">
    <source>
        <dbReference type="ARBA" id="ARBA00022694"/>
    </source>
</evidence>
<dbReference type="EC" id="5.4.99.12" evidence="4"/>
<gene>
    <name evidence="4 9" type="primary">truA</name>
    <name evidence="9" type="ORF">KIMC2_18030</name>
</gene>
<dbReference type="FunFam" id="3.30.70.580:FF:000001">
    <property type="entry name" value="tRNA pseudouridine synthase A"/>
    <property type="match status" value="1"/>
</dbReference>
<comment type="similarity">
    <text evidence="1 4 7">Belongs to the tRNA pseudouridine synthase TruA family.</text>
</comment>
<evidence type="ECO:0000256" key="5">
    <source>
        <dbReference type="PIRSR" id="PIRSR001430-1"/>
    </source>
</evidence>
<dbReference type="AlphaFoldDB" id="A0AAU9DG61"/>
<evidence type="ECO:0000313" key="10">
    <source>
        <dbReference type="Proteomes" id="UP001321804"/>
    </source>
</evidence>
<feature type="active site" description="Nucleophile" evidence="4 5">
    <location>
        <position position="55"/>
    </location>
</feature>
<dbReference type="InterPro" id="IPR020103">
    <property type="entry name" value="PsdUridine_synth_cat_dom_sf"/>
</dbReference>
<sequence length="250" mass="28865">MVQRYKAILKYDGTKFSGFQLQAPRLRTVQGVIEKALVKMSKGERIVVFGASRTDAGVHALGQVIHFDYPVNLDPQKMKFALNSLMPLDVEFIDVQKVDEEFHARFSAHEKTYMYRVDRGRFVDPFKRFYTTHYPYPMDLSRVKTALKDVVGTHDFTSFAASGGQATNKVRTITQAEVEENVKDNEITFYFTGDAFLYNQVRIMLGVLLEIGSQKREIHDFLRLYEVKDRKEARWTAPASGLYLKEVHYV</sequence>
<keyword evidence="3 4" id="KW-0413">Isomerase</keyword>
<evidence type="ECO:0000256" key="4">
    <source>
        <dbReference type="HAMAP-Rule" id="MF_00171"/>
    </source>
</evidence>
<feature type="domain" description="Pseudouridine synthase I TruA alpha/beta" evidence="8">
    <location>
        <begin position="146"/>
        <end position="249"/>
    </location>
</feature>
<dbReference type="GO" id="GO:0160147">
    <property type="term" value="F:tRNA pseudouridine(38-40) synthase activity"/>
    <property type="evidence" value="ECO:0007669"/>
    <property type="project" value="UniProtKB-EC"/>
</dbReference>
<feature type="binding site" evidence="4 6">
    <location>
        <position position="113"/>
    </location>
    <ligand>
        <name>substrate</name>
    </ligand>
</feature>
<dbReference type="NCBIfam" id="TIGR00071">
    <property type="entry name" value="hisT_truA"/>
    <property type="match status" value="1"/>
</dbReference>
<proteinExistence type="inferred from homology"/>
<dbReference type="RefSeq" id="WP_317696162.1">
    <property type="nucleotide sequence ID" value="NZ_AP026801.1"/>
</dbReference>
<keyword evidence="2 4" id="KW-0819">tRNA processing</keyword>
<evidence type="ECO:0000313" key="9">
    <source>
        <dbReference type="EMBL" id="BDR57241.1"/>
    </source>
</evidence>
<protein>
    <recommendedName>
        <fullName evidence="4">tRNA pseudouridine synthase A</fullName>
        <ecNumber evidence="4">5.4.99.12</ecNumber>
    </recommendedName>
    <alternativeName>
        <fullName evidence="4">tRNA pseudouridine(38-40) synthase</fullName>
    </alternativeName>
    <alternativeName>
        <fullName evidence="4">tRNA pseudouridylate synthase I</fullName>
    </alternativeName>
    <alternativeName>
        <fullName evidence="4">tRNA-uridine isomerase I</fullName>
    </alternativeName>
</protein>
<dbReference type="KEGG" id="xak:KIMC2_18030"/>
<keyword evidence="10" id="KW-1185">Reference proteome</keyword>
<feature type="domain" description="Pseudouridine synthase I TruA alpha/beta" evidence="8">
    <location>
        <begin position="7"/>
        <end position="106"/>
    </location>
</feature>
<comment type="subunit">
    <text evidence="4">Homodimer.</text>
</comment>
<comment type="function">
    <text evidence="4">Formation of pseudouridine at positions 38, 39 and 40 in the anticodon stem and loop of transfer RNAs.</text>
</comment>
<dbReference type="InterPro" id="IPR001406">
    <property type="entry name" value="PsdUridine_synth_TruA"/>
</dbReference>
<dbReference type="InterPro" id="IPR020094">
    <property type="entry name" value="TruA/RsuA/RluB/E/F_N"/>
</dbReference>
<dbReference type="PANTHER" id="PTHR11142">
    <property type="entry name" value="PSEUDOURIDYLATE SYNTHASE"/>
    <property type="match status" value="1"/>
</dbReference>